<comment type="caution">
    <text evidence="1">The sequence shown here is derived from an EMBL/GenBank/DDBJ whole genome shotgun (WGS) entry which is preliminary data.</text>
</comment>
<dbReference type="AlphaFoldDB" id="A0A7Y0LYS5"/>
<evidence type="ECO:0000313" key="1">
    <source>
        <dbReference type="EMBL" id="NMR20391.1"/>
    </source>
</evidence>
<sequence>MADEEREALVNGMRLTAVALSQAGVPFALCGTYAAWARGAPEPDHDVDFVISETDVDRAKVAIEGAGLEIRDPAEDWLFKAYHEGQLVDVLFRMCGEQVSSEMFERADELEVAAVRMPVISATDVISTKMRVLQEHYCDLGRVLPVARALREQVDWDRVRTEIAGNPYAEACQLLLDRLGIAAGGAQGTAA</sequence>
<dbReference type="Proteomes" id="UP000562124">
    <property type="component" value="Unassembled WGS sequence"/>
</dbReference>
<name>A0A7Y0LYS5_CELFI</name>
<reference evidence="1 2" key="1">
    <citation type="submission" date="2020-04" db="EMBL/GenBank/DDBJ databases">
        <title>Sequencing and Assembly of C. fimi.</title>
        <authorList>
            <person name="Ramsey A.R."/>
        </authorList>
    </citation>
    <scope>NUCLEOTIDE SEQUENCE [LARGE SCALE GENOMIC DNA]</scope>
    <source>
        <strain evidence="1 2">SB</strain>
    </source>
</reference>
<keyword evidence="2" id="KW-1185">Reference proteome</keyword>
<evidence type="ECO:0008006" key="3">
    <source>
        <dbReference type="Google" id="ProtNLM"/>
    </source>
</evidence>
<dbReference type="RefSeq" id="WP_169324761.1">
    <property type="nucleotide sequence ID" value="NZ_JABCJJ010000011.1"/>
</dbReference>
<protein>
    <recommendedName>
        <fullName evidence="3">Nucleotidyltransferase family protein</fullName>
    </recommendedName>
</protein>
<organism evidence="1 2">
    <name type="scientific">Cellulomonas fimi</name>
    <dbReference type="NCBI Taxonomy" id="1708"/>
    <lineage>
        <taxon>Bacteria</taxon>
        <taxon>Bacillati</taxon>
        <taxon>Actinomycetota</taxon>
        <taxon>Actinomycetes</taxon>
        <taxon>Micrococcales</taxon>
        <taxon>Cellulomonadaceae</taxon>
        <taxon>Cellulomonas</taxon>
    </lineage>
</organism>
<dbReference type="InterPro" id="IPR043519">
    <property type="entry name" value="NT_sf"/>
</dbReference>
<evidence type="ECO:0000313" key="2">
    <source>
        <dbReference type="Proteomes" id="UP000562124"/>
    </source>
</evidence>
<gene>
    <name evidence="1" type="ORF">HIR71_09210</name>
</gene>
<dbReference type="SUPFAM" id="SSF81301">
    <property type="entry name" value="Nucleotidyltransferase"/>
    <property type="match status" value="1"/>
</dbReference>
<dbReference type="EMBL" id="JABCJJ010000011">
    <property type="protein sequence ID" value="NMR20391.1"/>
    <property type="molecule type" value="Genomic_DNA"/>
</dbReference>
<dbReference type="Gene3D" id="3.30.460.40">
    <property type="match status" value="1"/>
</dbReference>
<accession>A0A7Y0LYS5</accession>
<proteinExistence type="predicted"/>